<keyword evidence="6" id="KW-0999">Mitochondrion inner membrane</keyword>
<keyword evidence="4" id="KW-0813">Transport</keyword>
<reference evidence="16 17" key="1">
    <citation type="submission" date="2017-03" db="EMBL/GenBank/DDBJ databases">
        <title>Widespread Adenine N6-methylation of Active Genes in Fungi.</title>
        <authorList>
            <consortium name="DOE Joint Genome Institute"/>
            <person name="Mondo S.J."/>
            <person name="Dannebaum R.O."/>
            <person name="Kuo R.C."/>
            <person name="Louie K.B."/>
            <person name="Bewick A.J."/>
            <person name="Labutti K."/>
            <person name="Haridas S."/>
            <person name="Kuo A."/>
            <person name="Salamov A."/>
            <person name="Ahrendt S.R."/>
            <person name="Lau R."/>
            <person name="Bowen B.P."/>
            <person name="Lipzen A."/>
            <person name="Sullivan W."/>
            <person name="Andreopoulos W.B."/>
            <person name="Clum A."/>
            <person name="Lindquist E."/>
            <person name="Daum C."/>
            <person name="Northen T.R."/>
            <person name="Ramamoorthy G."/>
            <person name="Schmitz R.J."/>
            <person name="Gryganskyi A."/>
            <person name="Culley D."/>
            <person name="Magnuson J."/>
            <person name="James T.Y."/>
            <person name="O'Malley M.A."/>
            <person name="Stajich J.E."/>
            <person name="Spatafora J.W."/>
            <person name="Visel A."/>
            <person name="Grigoriev I.V."/>
        </authorList>
    </citation>
    <scope>NUCLEOTIDE SEQUENCE [LARGE SCALE GENOMIC DNA]</scope>
    <source>
        <strain evidence="16 17">NRRL Y-17943</strain>
    </source>
</reference>
<evidence type="ECO:0000256" key="8">
    <source>
        <dbReference type="ARBA" id="ARBA00023065"/>
    </source>
</evidence>
<sequence>MSRLLPALRSLPRSAPAASSRLVVARRGYADVADGKLSLSLVLPHESLFSASGVTQVNLPAASGDMGVLANHVPSIEPLRPGVVEVIEDAGGQSKKFFVSAGVATMHGNNTLTINAVEAYSLDKFSLENIRSGLADAQRVASSSAPDAEKAEAEIEVQVYEGLQAALSK</sequence>
<dbReference type="FunFam" id="2.60.15.10:FF:000003">
    <property type="entry name" value="ATP synthase subunit delta, mitochondrial"/>
    <property type="match status" value="1"/>
</dbReference>
<keyword evidence="5" id="KW-0375">Hydrogen ion transport</keyword>
<evidence type="ECO:0000256" key="13">
    <source>
        <dbReference type="ARBA" id="ARBA00031669"/>
    </source>
</evidence>
<dbReference type="Gene3D" id="2.60.15.10">
    <property type="entry name" value="F0F1 ATP synthase delta/epsilon subunit, N-terminal"/>
    <property type="match status" value="1"/>
</dbReference>
<dbReference type="InterPro" id="IPR001469">
    <property type="entry name" value="ATP_synth_F1_dsu/esu"/>
</dbReference>
<keyword evidence="8" id="KW-0406">Ion transport</keyword>
<evidence type="ECO:0000259" key="15">
    <source>
        <dbReference type="Pfam" id="PF21334"/>
    </source>
</evidence>
<dbReference type="SUPFAM" id="SSF51344">
    <property type="entry name" value="Epsilon subunit of F1F0-ATP synthase N-terminal domain"/>
    <property type="match status" value="1"/>
</dbReference>
<comment type="similarity">
    <text evidence="2">Belongs to the ATPase epsilon chain family.</text>
</comment>
<dbReference type="InterPro" id="IPR036771">
    <property type="entry name" value="ATPsynth_dsu/esu_N"/>
</dbReference>
<gene>
    <name evidence="16" type="ORF">BD324DRAFT_614345</name>
</gene>
<evidence type="ECO:0000256" key="5">
    <source>
        <dbReference type="ARBA" id="ARBA00022781"/>
    </source>
</evidence>
<evidence type="ECO:0000256" key="11">
    <source>
        <dbReference type="ARBA" id="ARBA00023196"/>
    </source>
</evidence>
<dbReference type="EMBL" id="NBSH01000002">
    <property type="protein sequence ID" value="ORX39613.1"/>
    <property type="molecule type" value="Genomic_DNA"/>
</dbReference>
<dbReference type="STRING" id="4999.A0A1Y1UNJ5"/>
<evidence type="ECO:0000256" key="7">
    <source>
        <dbReference type="ARBA" id="ARBA00022946"/>
    </source>
</evidence>
<comment type="caution">
    <text evidence="16">The sequence shown here is derived from an EMBL/GenBank/DDBJ whole genome shotgun (WGS) entry which is preliminary data.</text>
</comment>
<keyword evidence="10" id="KW-0472">Membrane</keyword>
<dbReference type="OrthoDB" id="270171at2759"/>
<feature type="domain" description="ATP synthase F1 complex delta/epsilon subunit N-terminal" evidence="14">
    <location>
        <begin position="37"/>
        <end position="116"/>
    </location>
</feature>
<dbReference type="CDD" id="cd12152">
    <property type="entry name" value="F1-ATPase_delta"/>
    <property type="match status" value="1"/>
</dbReference>
<evidence type="ECO:0000256" key="12">
    <source>
        <dbReference type="ARBA" id="ARBA00023310"/>
    </source>
</evidence>
<organism evidence="16 17">
    <name type="scientific">Kockovaella imperatae</name>
    <dbReference type="NCBI Taxonomy" id="4999"/>
    <lineage>
        <taxon>Eukaryota</taxon>
        <taxon>Fungi</taxon>
        <taxon>Dikarya</taxon>
        <taxon>Basidiomycota</taxon>
        <taxon>Agaricomycotina</taxon>
        <taxon>Tremellomycetes</taxon>
        <taxon>Tremellales</taxon>
        <taxon>Cuniculitremaceae</taxon>
        <taxon>Kockovaella</taxon>
    </lineage>
</organism>
<comment type="subcellular location">
    <subcellularLocation>
        <location evidence="1">Mitochondrion inner membrane</location>
    </subcellularLocation>
</comment>
<evidence type="ECO:0000256" key="1">
    <source>
        <dbReference type="ARBA" id="ARBA00004273"/>
    </source>
</evidence>
<evidence type="ECO:0000259" key="14">
    <source>
        <dbReference type="Pfam" id="PF02823"/>
    </source>
</evidence>
<proteinExistence type="inferred from homology"/>
<evidence type="ECO:0000313" key="17">
    <source>
        <dbReference type="Proteomes" id="UP000193218"/>
    </source>
</evidence>
<name>A0A1Y1UNJ5_9TREE</name>
<keyword evidence="7" id="KW-0809">Transit peptide</keyword>
<keyword evidence="11" id="KW-0139">CF(1)</keyword>
<dbReference type="GO" id="GO:0046933">
    <property type="term" value="F:proton-transporting ATP synthase activity, rotational mechanism"/>
    <property type="evidence" value="ECO:0007669"/>
    <property type="project" value="InterPro"/>
</dbReference>
<dbReference type="InterPro" id="IPR020546">
    <property type="entry name" value="ATP_synth_F1_dsu/esu_N"/>
</dbReference>
<dbReference type="FunCoup" id="A0A1Y1UNJ5">
    <property type="interactions" value="241"/>
</dbReference>
<dbReference type="PANTHER" id="PTHR13822">
    <property type="entry name" value="ATP SYNTHASE DELTA/EPSILON CHAIN"/>
    <property type="match status" value="1"/>
</dbReference>
<dbReference type="Pfam" id="PF21334">
    <property type="entry name" value="ATPD_C_fung"/>
    <property type="match status" value="1"/>
</dbReference>
<dbReference type="RefSeq" id="XP_021873398.1">
    <property type="nucleotide sequence ID" value="XM_022014586.1"/>
</dbReference>
<protein>
    <recommendedName>
        <fullName evidence="3">ATP synthase subunit delta, mitochondrial</fullName>
    </recommendedName>
    <alternativeName>
        <fullName evidence="13">F-ATPase delta subunit</fullName>
    </alternativeName>
</protein>
<accession>A0A1Y1UNJ5</accession>
<keyword evidence="9" id="KW-0496">Mitochondrion</keyword>
<feature type="domain" description="F1F0-ATP synthase subunit delta C-terminal" evidence="15">
    <location>
        <begin position="125"/>
        <end position="165"/>
    </location>
</feature>
<dbReference type="PANTHER" id="PTHR13822:SF7">
    <property type="entry name" value="ATP SYNTHASE SUBUNIT DELTA, MITOCHONDRIAL"/>
    <property type="match status" value="1"/>
</dbReference>
<dbReference type="GO" id="GO:0005743">
    <property type="term" value="C:mitochondrial inner membrane"/>
    <property type="evidence" value="ECO:0007669"/>
    <property type="project" value="UniProtKB-SubCell"/>
</dbReference>
<dbReference type="Gene3D" id="6.10.140.880">
    <property type="match status" value="1"/>
</dbReference>
<keyword evidence="17" id="KW-1185">Reference proteome</keyword>
<evidence type="ECO:0000256" key="3">
    <source>
        <dbReference type="ARBA" id="ARBA00016960"/>
    </source>
</evidence>
<keyword evidence="12" id="KW-0066">ATP synthesis</keyword>
<dbReference type="InterPro" id="IPR048938">
    <property type="entry name" value="ATPD_C_fung"/>
</dbReference>
<dbReference type="GO" id="GO:0045259">
    <property type="term" value="C:proton-transporting ATP synthase complex"/>
    <property type="evidence" value="ECO:0007669"/>
    <property type="project" value="UniProtKB-KW"/>
</dbReference>
<dbReference type="GeneID" id="33556394"/>
<dbReference type="Proteomes" id="UP000193218">
    <property type="component" value="Unassembled WGS sequence"/>
</dbReference>
<dbReference type="AlphaFoldDB" id="A0A1Y1UNJ5"/>
<evidence type="ECO:0000256" key="2">
    <source>
        <dbReference type="ARBA" id="ARBA00005712"/>
    </source>
</evidence>
<dbReference type="HAMAP" id="MF_00530">
    <property type="entry name" value="ATP_synth_epsil_bac"/>
    <property type="match status" value="1"/>
</dbReference>
<dbReference type="InParanoid" id="A0A1Y1UNJ5"/>
<evidence type="ECO:0000256" key="10">
    <source>
        <dbReference type="ARBA" id="ARBA00023136"/>
    </source>
</evidence>
<evidence type="ECO:0000256" key="9">
    <source>
        <dbReference type="ARBA" id="ARBA00023128"/>
    </source>
</evidence>
<dbReference type="Pfam" id="PF02823">
    <property type="entry name" value="ATP-synt_DE_N"/>
    <property type="match status" value="1"/>
</dbReference>
<evidence type="ECO:0000313" key="16">
    <source>
        <dbReference type="EMBL" id="ORX39613.1"/>
    </source>
</evidence>
<evidence type="ECO:0000256" key="4">
    <source>
        <dbReference type="ARBA" id="ARBA00022448"/>
    </source>
</evidence>
<evidence type="ECO:0000256" key="6">
    <source>
        <dbReference type="ARBA" id="ARBA00022792"/>
    </source>
</evidence>